<proteinExistence type="inferred from homology"/>
<organism evidence="11 12">
    <name type="scientific">Fasciola gigantica</name>
    <name type="common">Giant liver fluke</name>
    <dbReference type="NCBI Taxonomy" id="46835"/>
    <lineage>
        <taxon>Eukaryota</taxon>
        <taxon>Metazoa</taxon>
        <taxon>Spiralia</taxon>
        <taxon>Lophotrochozoa</taxon>
        <taxon>Platyhelminthes</taxon>
        <taxon>Trematoda</taxon>
        <taxon>Digenea</taxon>
        <taxon>Plagiorchiida</taxon>
        <taxon>Echinostomata</taxon>
        <taxon>Echinostomatoidea</taxon>
        <taxon>Fasciolidae</taxon>
        <taxon>Fasciola</taxon>
    </lineage>
</organism>
<protein>
    <submittedName>
        <fullName evidence="11">Transmembrane emp24 domain-containing protein bai</fullName>
    </submittedName>
</protein>
<feature type="signal peptide" evidence="9">
    <location>
        <begin position="1"/>
        <end position="24"/>
    </location>
</feature>
<accession>A0A504YGX0</accession>
<dbReference type="STRING" id="46835.A0A504YGX0"/>
<evidence type="ECO:0000313" key="12">
    <source>
        <dbReference type="Proteomes" id="UP000316759"/>
    </source>
</evidence>
<feature type="transmembrane region" description="Helical" evidence="8">
    <location>
        <begin position="176"/>
        <end position="198"/>
    </location>
</feature>
<keyword evidence="4 9" id="KW-0732">Signal</keyword>
<dbReference type="InterPro" id="IPR009038">
    <property type="entry name" value="GOLD_dom"/>
</dbReference>
<keyword evidence="5 8" id="KW-1133">Transmembrane helix</keyword>
<evidence type="ECO:0000256" key="1">
    <source>
        <dbReference type="ARBA" id="ARBA00004479"/>
    </source>
</evidence>
<evidence type="ECO:0000256" key="6">
    <source>
        <dbReference type="ARBA" id="ARBA00023136"/>
    </source>
</evidence>
<dbReference type="InterPro" id="IPR015720">
    <property type="entry name" value="Emp24-like"/>
</dbReference>
<comment type="caution">
    <text evidence="11">The sequence shown here is derived from an EMBL/GenBank/DDBJ whole genome shotgun (WGS) entry which is preliminary data.</text>
</comment>
<evidence type="ECO:0000256" key="9">
    <source>
        <dbReference type="SAM" id="SignalP"/>
    </source>
</evidence>
<dbReference type="AlphaFoldDB" id="A0A504YGX0"/>
<evidence type="ECO:0000256" key="3">
    <source>
        <dbReference type="ARBA" id="ARBA00022692"/>
    </source>
</evidence>
<dbReference type="GO" id="GO:0016020">
    <property type="term" value="C:membrane"/>
    <property type="evidence" value="ECO:0007669"/>
    <property type="project" value="UniProtKB-SubCell"/>
</dbReference>
<evidence type="ECO:0000259" key="10">
    <source>
        <dbReference type="PROSITE" id="PS50866"/>
    </source>
</evidence>
<dbReference type="Proteomes" id="UP000316759">
    <property type="component" value="Unassembled WGS sequence"/>
</dbReference>
<dbReference type="PANTHER" id="PTHR22811">
    <property type="entry name" value="TRANSMEMBRANE EMP24 DOMAIN-CONTAINING PROTEIN"/>
    <property type="match status" value="1"/>
</dbReference>
<feature type="domain" description="GOLD" evidence="10">
    <location>
        <begin position="32"/>
        <end position="118"/>
    </location>
</feature>
<evidence type="ECO:0000256" key="7">
    <source>
        <dbReference type="RuleBase" id="RU003827"/>
    </source>
</evidence>
<gene>
    <name evidence="11" type="ORF">FGIG_06204</name>
</gene>
<dbReference type="PROSITE" id="PS50866">
    <property type="entry name" value="GOLD"/>
    <property type="match status" value="1"/>
</dbReference>
<keyword evidence="3 7" id="KW-0812">Transmembrane</keyword>
<comment type="similarity">
    <text evidence="2 7">Belongs to the EMP24/GP25L family.</text>
</comment>
<dbReference type="Pfam" id="PF01105">
    <property type="entry name" value="EMP24_GP25L"/>
    <property type="match status" value="1"/>
</dbReference>
<dbReference type="OrthoDB" id="759142at2759"/>
<comment type="subcellular location">
    <subcellularLocation>
        <location evidence="1 7">Membrane</location>
        <topology evidence="1 7">Single-pass type I membrane protein</topology>
    </subcellularLocation>
</comment>
<reference evidence="11 12" key="1">
    <citation type="submission" date="2019-04" db="EMBL/GenBank/DDBJ databases">
        <title>Annotation for the trematode Fasciola gigantica.</title>
        <authorList>
            <person name="Choi Y.-J."/>
        </authorList>
    </citation>
    <scope>NUCLEOTIDE SEQUENCE [LARGE SCALE GENOMIC DNA]</scope>
    <source>
        <strain evidence="11">Uganda_cow_1</strain>
    </source>
</reference>
<dbReference type="SMART" id="SM01190">
    <property type="entry name" value="EMP24_GP25L"/>
    <property type="match status" value="1"/>
</dbReference>
<evidence type="ECO:0000256" key="5">
    <source>
        <dbReference type="ARBA" id="ARBA00022989"/>
    </source>
</evidence>
<dbReference type="EMBL" id="SUNJ01010347">
    <property type="protein sequence ID" value="TPP59706.1"/>
    <property type="molecule type" value="Genomic_DNA"/>
</dbReference>
<evidence type="ECO:0000256" key="8">
    <source>
        <dbReference type="SAM" id="Phobius"/>
    </source>
</evidence>
<evidence type="ECO:0000256" key="2">
    <source>
        <dbReference type="ARBA" id="ARBA00007104"/>
    </source>
</evidence>
<name>A0A504YGX0_FASGI</name>
<evidence type="ECO:0000256" key="4">
    <source>
        <dbReference type="ARBA" id="ARBA00022729"/>
    </source>
</evidence>
<evidence type="ECO:0000313" key="11">
    <source>
        <dbReference type="EMBL" id="TPP59706.1"/>
    </source>
</evidence>
<keyword evidence="12" id="KW-1185">Reference proteome</keyword>
<sequence length="209" mass="23841">MSPVNRQIPLLLFALLCLPSLGLRFNLQAGGKKCLKDYSPGGVITKGEYSASKHDVLTSTILILDSRGHLLYKREGFENGSFSFSTEDYELVDMCFEVRAKHPGQHPESAEIFLDIKQGAEAKRFDLLANAENLKPVEAELRRLEAITEEIVTSFMHMHNKSSNMRMTNESTHTRVLYFSLLSMLTLIGFACWQVLYLRRYFKSKKLIE</sequence>
<feature type="chain" id="PRO_5021335575" evidence="9">
    <location>
        <begin position="25"/>
        <end position="209"/>
    </location>
</feature>
<keyword evidence="6 8" id="KW-0472">Membrane</keyword>